<name>A0A6J5SYR0_9CAUD</name>
<reference evidence="5" key="1">
    <citation type="submission" date="2020-05" db="EMBL/GenBank/DDBJ databases">
        <authorList>
            <person name="Chiriac C."/>
            <person name="Salcher M."/>
            <person name="Ghai R."/>
            <person name="Kavagutti S V."/>
        </authorList>
    </citation>
    <scope>NUCLEOTIDE SEQUENCE</scope>
</reference>
<keyword evidence="1" id="KW-1133">Transmembrane helix</keyword>
<accession>A0A6J5SYR0</accession>
<feature type="transmembrane region" description="Helical" evidence="1">
    <location>
        <begin position="136"/>
        <end position="158"/>
    </location>
</feature>
<evidence type="ECO:0000313" key="3">
    <source>
        <dbReference type="EMBL" id="CAB4178858.1"/>
    </source>
</evidence>
<dbReference type="PROSITE" id="PS51257">
    <property type="entry name" value="PROKAR_LIPOPROTEIN"/>
    <property type="match status" value="1"/>
</dbReference>
<evidence type="ECO:0008006" key="6">
    <source>
        <dbReference type="Google" id="ProtNLM"/>
    </source>
</evidence>
<evidence type="ECO:0000313" key="4">
    <source>
        <dbReference type="EMBL" id="CAB4188424.1"/>
    </source>
</evidence>
<evidence type="ECO:0000256" key="1">
    <source>
        <dbReference type="SAM" id="Phobius"/>
    </source>
</evidence>
<protein>
    <recommendedName>
        <fullName evidence="6">Lipoprotein</fullName>
    </recommendedName>
</protein>
<dbReference type="EMBL" id="LR797498">
    <property type="protein sequence ID" value="CAB4220643.1"/>
    <property type="molecule type" value="Genomic_DNA"/>
</dbReference>
<dbReference type="EMBL" id="LR797121">
    <property type="protein sequence ID" value="CAB4188424.1"/>
    <property type="molecule type" value="Genomic_DNA"/>
</dbReference>
<evidence type="ECO:0000313" key="2">
    <source>
        <dbReference type="EMBL" id="CAB4148481.1"/>
    </source>
</evidence>
<keyword evidence="1" id="KW-0812">Transmembrane</keyword>
<sequence length="167" mass="19014">MINKLTKILIAFLLLTSCGSRNVNKEVSKTDSIAKTIAVVKTDSISKDSTSIKFDVETEEIVIEAVDSTQPIEIINNEGKITKYKNARISKKKRKDNTIVVNEKIVSKIVVDSLTNEIEVQKVQSAKIVYKEQFNWGAFFLSFWWLYLILLVVGYVAYKYKKGFPII</sequence>
<dbReference type="EMBL" id="LR796974">
    <property type="protein sequence ID" value="CAB4178858.1"/>
    <property type="molecule type" value="Genomic_DNA"/>
</dbReference>
<organism evidence="5">
    <name type="scientific">uncultured Caudovirales phage</name>
    <dbReference type="NCBI Taxonomy" id="2100421"/>
    <lineage>
        <taxon>Viruses</taxon>
        <taxon>Duplodnaviria</taxon>
        <taxon>Heunggongvirae</taxon>
        <taxon>Uroviricota</taxon>
        <taxon>Caudoviricetes</taxon>
        <taxon>Peduoviridae</taxon>
        <taxon>Maltschvirus</taxon>
        <taxon>Maltschvirus maltsch</taxon>
    </lineage>
</organism>
<dbReference type="EMBL" id="LR796504">
    <property type="protein sequence ID" value="CAB4148481.1"/>
    <property type="molecule type" value="Genomic_DNA"/>
</dbReference>
<keyword evidence="1" id="KW-0472">Membrane</keyword>
<evidence type="ECO:0000313" key="5">
    <source>
        <dbReference type="EMBL" id="CAB4220643.1"/>
    </source>
</evidence>
<proteinExistence type="predicted"/>
<gene>
    <name evidence="3" type="ORF">UFOVP1027_13</name>
    <name evidence="4" type="ORF">UFOVP1182_31</name>
    <name evidence="5" type="ORF">UFOVP1632_47</name>
    <name evidence="2" type="ORF">UFOVP530_13</name>
</gene>